<keyword evidence="2 7" id="KW-0813">Transport</keyword>
<dbReference type="SUPFAM" id="SSF161098">
    <property type="entry name" value="MetI-like"/>
    <property type="match status" value="1"/>
</dbReference>
<reference evidence="9 10" key="1">
    <citation type="submission" date="2024-09" db="EMBL/GenBank/DDBJ databases">
        <authorList>
            <person name="Sun Q."/>
            <person name="Mori K."/>
        </authorList>
    </citation>
    <scope>NUCLEOTIDE SEQUENCE [LARGE SCALE GENOMIC DNA]</scope>
    <source>
        <strain evidence="9 10">TBRC 5777</strain>
    </source>
</reference>
<protein>
    <submittedName>
        <fullName evidence="9">Carbohydrate ABC transporter permease</fullName>
    </submittedName>
</protein>
<organism evidence="9 10">
    <name type="scientific">Roseomonas elaeocarpi</name>
    <dbReference type="NCBI Taxonomy" id="907779"/>
    <lineage>
        <taxon>Bacteria</taxon>
        <taxon>Pseudomonadati</taxon>
        <taxon>Pseudomonadota</taxon>
        <taxon>Alphaproteobacteria</taxon>
        <taxon>Acetobacterales</taxon>
        <taxon>Roseomonadaceae</taxon>
        <taxon>Roseomonas</taxon>
    </lineage>
</organism>
<gene>
    <name evidence="9" type="ORF">ACFFGY_18790</name>
</gene>
<feature type="transmembrane region" description="Helical" evidence="7">
    <location>
        <begin position="237"/>
        <end position="255"/>
    </location>
</feature>
<keyword evidence="6 7" id="KW-0472">Membrane</keyword>
<sequence length="302" mass="32428">MARATSGGRGAGRALLPYAFLAAPMAYLGVFMFWPLGRQIWISLTNTRIVNPNGGSFIGLRNYERLLDDPSFYGSLWTTAVYAAVSVVLGVLLGVISALAIDRPFPGRAVVRSVLLFGWAMPNVATALIWLWMFNEQSGVLNTVVEALGLGRFAWLTSTTLALPSILLVTVWQVAPFVMLVVLAALQSVPGELREAARIDGADALNVFRTVTLPHIIPSVQLVSLLVAVWSIRRFDIIYLLTGGGPLGSTSTLVVRIRQVAFEGYQLGLASAYGVVGLVLALLVAALHIAVERRRAGAEGRA</sequence>
<dbReference type="InterPro" id="IPR000515">
    <property type="entry name" value="MetI-like"/>
</dbReference>
<dbReference type="Proteomes" id="UP001589865">
    <property type="component" value="Unassembled WGS sequence"/>
</dbReference>
<dbReference type="PANTHER" id="PTHR43005:SF1">
    <property type="entry name" value="SPERMIDINE_PUTRESCINE TRANSPORT SYSTEM PERMEASE PROTEIN"/>
    <property type="match status" value="1"/>
</dbReference>
<evidence type="ECO:0000313" key="10">
    <source>
        <dbReference type="Proteomes" id="UP001589865"/>
    </source>
</evidence>
<accession>A0ABV6JX50</accession>
<dbReference type="PANTHER" id="PTHR43005">
    <property type="entry name" value="BLR7065 PROTEIN"/>
    <property type="match status" value="1"/>
</dbReference>
<keyword evidence="3" id="KW-1003">Cell membrane</keyword>
<keyword evidence="10" id="KW-1185">Reference proteome</keyword>
<keyword evidence="5 7" id="KW-1133">Transmembrane helix</keyword>
<dbReference type="EMBL" id="JBHLUN010000014">
    <property type="protein sequence ID" value="MFC0410306.1"/>
    <property type="molecule type" value="Genomic_DNA"/>
</dbReference>
<evidence type="ECO:0000256" key="4">
    <source>
        <dbReference type="ARBA" id="ARBA00022692"/>
    </source>
</evidence>
<feature type="transmembrane region" description="Helical" evidence="7">
    <location>
        <begin position="153"/>
        <end position="186"/>
    </location>
</feature>
<comment type="caution">
    <text evidence="9">The sequence shown here is derived from an EMBL/GenBank/DDBJ whole genome shotgun (WGS) entry which is preliminary data.</text>
</comment>
<dbReference type="InterPro" id="IPR035906">
    <property type="entry name" value="MetI-like_sf"/>
</dbReference>
<feature type="transmembrane region" description="Helical" evidence="7">
    <location>
        <begin position="15"/>
        <end position="34"/>
    </location>
</feature>
<dbReference type="PROSITE" id="PS50928">
    <property type="entry name" value="ABC_TM1"/>
    <property type="match status" value="1"/>
</dbReference>
<evidence type="ECO:0000256" key="7">
    <source>
        <dbReference type="RuleBase" id="RU363032"/>
    </source>
</evidence>
<feature type="domain" description="ABC transmembrane type-1" evidence="8">
    <location>
        <begin position="76"/>
        <end position="288"/>
    </location>
</feature>
<dbReference type="Pfam" id="PF00528">
    <property type="entry name" value="BPD_transp_1"/>
    <property type="match status" value="1"/>
</dbReference>
<evidence type="ECO:0000256" key="6">
    <source>
        <dbReference type="ARBA" id="ARBA00023136"/>
    </source>
</evidence>
<keyword evidence="4 7" id="KW-0812">Transmembrane</keyword>
<comment type="subcellular location">
    <subcellularLocation>
        <location evidence="1 7">Cell membrane</location>
        <topology evidence="1 7">Multi-pass membrane protein</topology>
    </subcellularLocation>
</comment>
<name>A0ABV6JX50_9PROT</name>
<proteinExistence type="inferred from homology"/>
<dbReference type="CDD" id="cd06261">
    <property type="entry name" value="TM_PBP2"/>
    <property type="match status" value="1"/>
</dbReference>
<feature type="transmembrane region" description="Helical" evidence="7">
    <location>
        <begin position="207"/>
        <end position="231"/>
    </location>
</feature>
<dbReference type="RefSeq" id="WP_377046056.1">
    <property type="nucleotide sequence ID" value="NZ_JBHLUN010000014.1"/>
</dbReference>
<evidence type="ECO:0000313" key="9">
    <source>
        <dbReference type="EMBL" id="MFC0410306.1"/>
    </source>
</evidence>
<feature type="transmembrane region" description="Helical" evidence="7">
    <location>
        <begin position="80"/>
        <end position="101"/>
    </location>
</feature>
<feature type="transmembrane region" description="Helical" evidence="7">
    <location>
        <begin position="113"/>
        <end position="133"/>
    </location>
</feature>
<comment type="similarity">
    <text evidence="7">Belongs to the binding-protein-dependent transport system permease family.</text>
</comment>
<evidence type="ECO:0000256" key="3">
    <source>
        <dbReference type="ARBA" id="ARBA00022475"/>
    </source>
</evidence>
<evidence type="ECO:0000256" key="5">
    <source>
        <dbReference type="ARBA" id="ARBA00022989"/>
    </source>
</evidence>
<feature type="transmembrane region" description="Helical" evidence="7">
    <location>
        <begin position="267"/>
        <end position="291"/>
    </location>
</feature>
<evidence type="ECO:0000259" key="8">
    <source>
        <dbReference type="PROSITE" id="PS50928"/>
    </source>
</evidence>
<evidence type="ECO:0000256" key="2">
    <source>
        <dbReference type="ARBA" id="ARBA00022448"/>
    </source>
</evidence>
<dbReference type="Gene3D" id="1.10.3720.10">
    <property type="entry name" value="MetI-like"/>
    <property type="match status" value="1"/>
</dbReference>
<evidence type="ECO:0000256" key="1">
    <source>
        <dbReference type="ARBA" id="ARBA00004651"/>
    </source>
</evidence>